<dbReference type="SMART" id="SM00299">
    <property type="entry name" value="CLH"/>
    <property type="match status" value="7"/>
</dbReference>
<dbReference type="GO" id="GO:0032051">
    <property type="term" value="F:clathrin light chain binding"/>
    <property type="evidence" value="ECO:0007669"/>
    <property type="project" value="InterPro"/>
</dbReference>
<comment type="function">
    <text evidence="1">Clathrin is the major protein of the polyhedral coat of coated pits and vesicles.</text>
</comment>
<dbReference type="Gene3D" id="1.25.40.730">
    <property type="match status" value="1"/>
</dbReference>
<dbReference type="GO" id="GO:0005198">
    <property type="term" value="F:structural molecule activity"/>
    <property type="evidence" value="ECO:0007669"/>
    <property type="project" value="InterPro"/>
</dbReference>
<keyword evidence="5" id="KW-1185">Reference proteome</keyword>
<dbReference type="PIRSF" id="PIRSF002290">
    <property type="entry name" value="Clathrin_H_chain"/>
    <property type="match status" value="1"/>
</dbReference>
<evidence type="ECO:0000256" key="3">
    <source>
        <dbReference type="SAM" id="Coils"/>
    </source>
</evidence>
<dbReference type="InterPro" id="IPR000547">
    <property type="entry name" value="Clathrin_H-chain/VPS_repeat"/>
</dbReference>
<evidence type="ECO:0000313" key="4">
    <source>
        <dbReference type="EMBL" id="CAI2386307.1"/>
    </source>
</evidence>
<dbReference type="SUPFAM" id="SSF50989">
    <property type="entry name" value="Clathrin heavy-chain terminal domain"/>
    <property type="match status" value="1"/>
</dbReference>
<dbReference type="PROSITE" id="PS50236">
    <property type="entry name" value="CHCR"/>
    <property type="match status" value="7"/>
</dbReference>
<feature type="repeat" description="CHCR" evidence="2">
    <location>
        <begin position="543"/>
        <end position="689"/>
    </location>
</feature>
<dbReference type="Pfam" id="PF13838">
    <property type="entry name" value="Clathrin_H_link"/>
    <property type="match status" value="1"/>
</dbReference>
<dbReference type="GO" id="GO:0030130">
    <property type="term" value="C:clathrin coat of trans-Golgi network vesicle"/>
    <property type="evidence" value="ECO:0007669"/>
    <property type="project" value="InterPro"/>
</dbReference>
<keyword evidence="1" id="KW-0472">Membrane</keyword>
<keyword evidence="3" id="KW-0175">Coiled coil</keyword>
<gene>
    <name evidence="4" type="ORF">ECRASSUSDP1_LOCUS27917</name>
</gene>
<dbReference type="InterPro" id="IPR016024">
    <property type="entry name" value="ARM-type_fold"/>
</dbReference>
<dbReference type="InterPro" id="IPR055358">
    <property type="entry name" value="CHCR"/>
</dbReference>
<dbReference type="GO" id="GO:0030132">
    <property type="term" value="C:clathrin coat of coated pit"/>
    <property type="evidence" value="ECO:0007669"/>
    <property type="project" value="InterPro"/>
</dbReference>
<feature type="repeat" description="CHCR" evidence="2">
    <location>
        <begin position="1137"/>
        <end position="1279"/>
    </location>
</feature>
<evidence type="ECO:0000256" key="1">
    <source>
        <dbReference type="PIRNR" id="PIRNR002290"/>
    </source>
</evidence>
<organism evidence="4 5">
    <name type="scientific">Euplotes crassus</name>
    <dbReference type="NCBI Taxonomy" id="5936"/>
    <lineage>
        <taxon>Eukaryota</taxon>
        <taxon>Sar</taxon>
        <taxon>Alveolata</taxon>
        <taxon>Ciliophora</taxon>
        <taxon>Intramacronucleata</taxon>
        <taxon>Spirotrichea</taxon>
        <taxon>Hypotrichia</taxon>
        <taxon>Euplotida</taxon>
        <taxon>Euplotidae</taxon>
        <taxon>Moneuplotes</taxon>
    </lineage>
</organism>
<comment type="caution">
    <text evidence="4">The sequence shown here is derived from an EMBL/GenBank/DDBJ whole genome shotgun (WGS) entry which is preliminary data.</text>
</comment>
<sequence>MEDALPIRYTQAFDLQSLGLSKDLFKPGNLGFESEKYLSLKEGGELVIVDIGAGFAVTRKTMKAEHILVHPSNLIIAARAKGTGASNFIQIFDMKNEKRISQCEIKEDIDYWTWLNNTTLGVVGSSSVYHVDPKSGTATKIFARSDKLSGSHIMGYSMSHNGTWAILHGIKAAEDKSIQGNMQLYSIEKSQQQPLEGFCGSFAEVCVNDDPEYKNSLFCFVEKKAGQPNSTLRVMEIGNPNGSDGKFKQSAQFTYAPEAQGDFPVVVHAVEKSGILFVITKLGYLFVYVIGSAALIYRQKITASLIFRSVKNSKTDGAICCNRDGQLLAINADQPNLISYIMNKCTHLTDNVGIAFKMAHRYSLPGAENLFLAQFNKLFGSGDYKGAAKVAREAPGDTLRNADTIQKFKSATAASGPPPVLIYFSTLLETTKLNALESVELVKPVLAQGKKAAVEDWIKKKKLTVTDELVEIVKQYDPKLGFNLTLMSDNPDMVVQGLVEGQQFDKIQPYLKKTGKQVDYLNILRNVTPRNSEAALGLSKWLFAQGPNMVPTETVVTIFLDNNAIQEATAFMLEALKNNRPEEGHLQTKLFEINLRAAPNVAEAIFQMQTFTHYDREKIGKMCEAAGLYGRALEHLNNVDDIKRALLNVHAIPAPQMIAVFKRLEPEDALQSLDELMRSNRQNVQRVAEVAIGDFERLDSSKIIQLFEHYQAYDGLFYYLGHILPQTEDEECYFKYIQAAARLNKIQELEKVIKSTSHYDPVKVKDFLMDTPLQDPRPLIYLCDLHGFVPELTRYLYKNKKNRFIEIYVLKVNNAAAPKVLGTLIDLDCDEIYIKQLLNSIRMCPIGELVEEFDQRNKRRDLQSWLQARANEGVNEPALHNAIAMNLIDNDTQEAENHLINNPHYDSKVVGKYAEDRNADLAFIAYRRAWGSCDEELIEISNRNYLYRLQAKYLVERKDEELWSKVLNQDNEHKQAVIDKVVQVALPESDNTEEVATTVKAFMDADMPSELIELLEKIVLHNSDFSSNQDLQNLLVLTAIKADRTKVMDYVNRLDNFDGEHLAEIALNDKYQLYEEALAIYRKCNRPDKAVDVLITYMQDLTGAQEFAEKANKPEVWSALGAAYLNNAQTEDCIDCFCKAKDASHSARVIDLAESQNLFAPLIKYLSMARQVNHRDTDIDGELVYAYAQTDRLDELEDFINEPNQADIQKAGDRCYEERLFYAAKILYISIGHNQKLASTLVFLKEYQAALEAAKKANIPKVWKEVAFACVRSQEFRLASIAGLNIVIHPDNLDDLIQHYEKFGYFKECMNLLESSLGLERAHMGIYTELGVLYAKYEPGRLMDHIRTYAQKINIPKLIRACGKWHMWEETVFLYSQYEEFDNAVLTMMEHSPSCWRHDLFVQNILKVANQDLFYRAMIFYLEEQPMLVNDLLKLLAMKIDLLKCVSVMRKAGHLALIEQFLKSVQNQNVGAVNEALNEIYVENEDYESLRASITEYDNFESLNLAGQIENHELLEFRRIAAIIYRKNEKWDRSLEISKKDELWKDSIETVSESGDMKLTEELLRFFMETGEKELFASMLYTCYELIKPDVAMEVAWRFGLIEYAMPYYIQFMKDLSSRVEGVQKKTDEIEKNKDAKAAEEAEGRLQDIDMGFMFPGVGGNGMQAIMAAPGQMNMGGGAFPQSNPNMGGGFMGGGQGW</sequence>
<feature type="coiled-coil region" evidence="3">
    <location>
        <begin position="1613"/>
        <end position="1643"/>
    </location>
</feature>
<dbReference type="Proteomes" id="UP001295684">
    <property type="component" value="Unassembled WGS sequence"/>
</dbReference>
<dbReference type="Pfam" id="PF00637">
    <property type="entry name" value="Clathrin"/>
    <property type="match status" value="7"/>
</dbReference>
<dbReference type="EMBL" id="CAMPGE010028805">
    <property type="protein sequence ID" value="CAI2386307.1"/>
    <property type="molecule type" value="Genomic_DNA"/>
</dbReference>
<dbReference type="GO" id="GO:0006898">
    <property type="term" value="P:receptor-mediated endocytosis"/>
    <property type="evidence" value="ECO:0007669"/>
    <property type="project" value="TreeGrafter"/>
</dbReference>
<dbReference type="InterPro" id="IPR011990">
    <property type="entry name" value="TPR-like_helical_dom_sf"/>
</dbReference>
<feature type="repeat" description="CHCR" evidence="2">
    <location>
        <begin position="691"/>
        <end position="833"/>
    </location>
</feature>
<reference evidence="4" key="1">
    <citation type="submission" date="2023-07" db="EMBL/GenBank/DDBJ databases">
        <authorList>
            <consortium name="AG Swart"/>
            <person name="Singh M."/>
            <person name="Singh A."/>
            <person name="Seah K."/>
            <person name="Emmerich C."/>
        </authorList>
    </citation>
    <scope>NUCLEOTIDE SEQUENCE</scope>
    <source>
        <strain evidence="4">DP1</strain>
    </source>
</reference>
<dbReference type="PANTHER" id="PTHR10292:SF1">
    <property type="entry name" value="CLATHRIN HEAVY CHAIN"/>
    <property type="match status" value="1"/>
</dbReference>
<feature type="repeat" description="CHCR" evidence="2">
    <location>
        <begin position="986"/>
        <end position="1133"/>
    </location>
</feature>
<dbReference type="FunFam" id="1.25.40.10:FF:000001">
    <property type="entry name" value="Clathrin heavy chain"/>
    <property type="match status" value="1"/>
</dbReference>
<feature type="repeat" description="CHCR" evidence="2">
    <location>
        <begin position="1433"/>
        <end position="1576"/>
    </location>
</feature>
<name>A0AAD1Y820_EUPCR</name>
<dbReference type="InterPro" id="IPR016341">
    <property type="entry name" value="Clathrin_heavy_chain"/>
</dbReference>
<keyword evidence="1" id="KW-0168">Coated pit</keyword>
<feature type="repeat" description="CHCR" evidence="2">
    <location>
        <begin position="1284"/>
        <end position="1430"/>
    </location>
</feature>
<keyword evidence="1" id="KW-0968">Cytoplasmic vesicle</keyword>
<dbReference type="Gene3D" id="2.130.10.110">
    <property type="entry name" value="Clathrin heavy-chain terminal domain"/>
    <property type="match status" value="1"/>
</dbReference>
<dbReference type="GO" id="GO:0006886">
    <property type="term" value="P:intracellular protein transport"/>
    <property type="evidence" value="ECO:0007669"/>
    <property type="project" value="UniProtKB-UniRule"/>
</dbReference>
<evidence type="ECO:0000256" key="2">
    <source>
        <dbReference type="PROSITE-ProRule" id="PRU01006"/>
    </source>
</evidence>
<dbReference type="GO" id="GO:0071439">
    <property type="term" value="C:clathrin complex"/>
    <property type="evidence" value="ECO:0007669"/>
    <property type="project" value="InterPro"/>
</dbReference>
<comment type="subcellular location">
    <subcellularLocation>
        <location evidence="1">Cytoplasmic vesicle membrane</location>
        <topology evidence="1">Peripheral membrane protein</topology>
        <orientation evidence="1">Cytoplasmic side</orientation>
    </subcellularLocation>
    <subcellularLocation>
        <location evidence="1">Membrane</location>
        <location evidence="1">Coated pit</location>
        <topology evidence="1">Peripheral membrane protein</topology>
        <orientation evidence="1">Cytoplasmic side</orientation>
    </subcellularLocation>
</comment>
<comment type="similarity">
    <text evidence="1">Belongs to the clathrin heavy chain family.</text>
</comment>
<proteinExistence type="inferred from homology"/>
<dbReference type="InterPro" id="IPR016025">
    <property type="entry name" value="Clathrin_H-chain_N"/>
</dbReference>
<feature type="repeat" description="CHCR" evidence="2">
    <location>
        <begin position="837"/>
        <end position="979"/>
    </location>
</feature>
<dbReference type="Gene3D" id="1.25.40.10">
    <property type="entry name" value="Tetratricopeptide repeat domain"/>
    <property type="match status" value="3"/>
</dbReference>
<protein>
    <recommendedName>
        <fullName evidence="1">Clathrin heavy chain</fullName>
    </recommendedName>
</protein>
<dbReference type="PANTHER" id="PTHR10292">
    <property type="entry name" value="CLATHRIN HEAVY CHAIN RELATED"/>
    <property type="match status" value="1"/>
</dbReference>
<dbReference type="SUPFAM" id="SSF48371">
    <property type="entry name" value="ARM repeat"/>
    <property type="match status" value="5"/>
</dbReference>
<evidence type="ECO:0000313" key="5">
    <source>
        <dbReference type="Proteomes" id="UP001295684"/>
    </source>
</evidence>
<accession>A0AAD1Y820</accession>